<organism evidence="5 6">
    <name type="scientific">Penicillium cf. viridicatum</name>
    <dbReference type="NCBI Taxonomy" id="2972119"/>
    <lineage>
        <taxon>Eukaryota</taxon>
        <taxon>Fungi</taxon>
        <taxon>Dikarya</taxon>
        <taxon>Ascomycota</taxon>
        <taxon>Pezizomycotina</taxon>
        <taxon>Eurotiomycetes</taxon>
        <taxon>Eurotiomycetidae</taxon>
        <taxon>Eurotiales</taxon>
        <taxon>Aspergillaceae</taxon>
        <taxon>Penicillium</taxon>
    </lineage>
</organism>
<evidence type="ECO:0000256" key="4">
    <source>
        <dbReference type="ARBA" id="ARBA00022833"/>
    </source>
</evidence>
<reference evidence="5" key="2">
    <citation type="journal article" date="2023" name="IMA Fungus">
        <title>Comparative genomic study of the Penicillium genus elucidates a diverse pangenome and 15 lateral gene transfer events.</title>
        <authorList>
            <person name="Petersen C."/>
            <person name="Sorensen T."/>
            <person name="Nielsen M.R."/>
            <person name="Sondergaard T.E."/>
            <person name="Sorensen J.L."/>
            <person name="Fitzpatrick D.A."/>
            <person name="Frisvad J.C."/>
            <person name="Nielsen K.L."/>
        </authorList>
    </citation>
    <scope>NUCLEOTIDE SEQUENCE</scope>
    <source>
        <strain evidence="5">IBT 20477</strain>
    </source>
</reference>
<keyword evidence="4" id="KW-0862">Zinc</keyword>
<keyword evidence="2" id="KW-0479">Metal-binding</keyword>
<sequence>MDHTGDPSLFPVSTDLVVSPGFKRDKTTFPGYPMNEDALVTGDAFIGRNLVELDFSDAMTIGGFLVIDFFQDGGLYLLNRAAHNHISALARTPEPRFIFLRGDIFHHPGEYRPTEHLQLLIKIKPSPLNKSTIPISACPGSIFEAISPTNLRALDTKVTPFYELNAAMNEDLGDVEVALEKMLPFDGSAKVMVVIAHDATLLDVLPFFPKSITEWDVEGYKAKRTWRFLKDLAGAIDGSADGSR</sequence>
<accession>A0A9W9N6D4</accession>
<dbReference type="PANTHER" id="PTHR42978:SF5">
    <property type="entry name" value="METALLO-BETA-LACTAMASE DOMAIN-CONTAINING PROTEIN"/>
    <property type="match status" value="1"/>
</dbReference>
<dbReference type="Proteomes" id="UP001150942">
    <property type="component" value="Unassembled WGS sequence"/>
</dbReference>
<dbReference type="AlphaFoldDB" id="A0A9W9N6D4"/>
<evidence type="ECO:0000313" key="5">
    <source>
        <dbReference type="EMBL" id="KAJ5214005.1"/>
    </source>
</evidence>
<gene>
    <name evidence="5" type="ORF">N7449_001174</name>
</gene>
<dbReference type="EMBL" id="JAPQKQ010000001">
    <property type="protein sequence ID" value="KAJ5214005.1"/>
    <property type="molecule type" value="Genomic_DNA"/>
</dbReference>
<proteinExistence type="inferred from homology"/>
<dbReference type="GO" id="GO:0016787">
    <property type="term" value="F:hydrolase activity"/>
    <property type="evidence" value="ECO:0007669"/>
    <property type="project" value="UniProtKB-KW"/>
</dbReference>
<dbReference type="PANTHER" id="PTHR42978">
    <property type="entry name" value="QUORUM-QUENCHING LACTONASE YTNP-RELATED-RELATED"/>
    <property type="match status" value="1"/>
</dbReference>
<evidence type="ECO:0000256" key="2">
    <source>
        <dbReference type="ARBA" id="ARBA00022723"/>
    </source>
</evidence>
<protein>
    <submittedName>
        <fullName evidence="5">Metallo-beta-lactamase superfamily protein</fullName>
    </submittedName>
</protein>
<comment type="similarity">
    <text evidence="1">Belongs to the metallo-beta-lactamase superfamily.</text>
</comment>
<dbReference type="InterPro" id="IPR051013">
    <property type="entry name" value="MBL_superfamily_lactonases"/>
</dbReference>
<evidence type="ECO:0000256" key="1">
    <source>
        <dbReference type="ARBA" id="ARBA00007749"/>
    </source>
</evidence>
<comment type="caution">
    <text evidence="5">The sequence shown here is derived from an EMBL/GenBank/DDBJ whole genome shotgun (WGS) entry which is preliminary data.</text>
</comment>
<reference evidence="5" key="1">
    <citation type="submission" date="2022-11" db="EMBL/GenBank/DDBJ databases">
        <authorList>
            <person name="Petersen C."/>
        </authorList>
    </citation>
    <scope>NUCLEOTIDE SEQUENCE</scope>
    <source>
        <strain evidence="5">IBT 20477</strain>
    </source>
</reference>
<dbReference type="OrthoDB" id="10250730at2759"/>
<evidence type="ECO:0000256" key="3">
    <source>
        <dbReference type="ARBA" id="ARBA00022801"/>
    </source>
</evidence>
<evidence type="ECO:0000313" key="6">
    <source>
        <dbReference type="Proteomes" id="UP001150942"/>
    </source>
</evidence>
<keyword evidence="3" id="KW-0378">Hydrolase</keyword>
<keyword evidence="6" id="KW-1185">Reference proteome</keyword>
<dbReference type="GO" id="GO:0046872">
    <property type="term" value="F:metal ion binding"/>
    <property type="evidence" value="ECO:0007669"/>
    <property type="project" value="UniProtKB-KW"/>
</dbReference>
<name>A0A9W9N6D4_9EURO</name>